<dbReference type="OrthoDB" id="9794782at2"/>
<dbReference type="PANTHER" id="PTHR46268">
    <property type="entry name" value="STRESS RESPONSE PROTEIN NHAX"/>
    <property type="match status" value="1"/>
</dbReference>
<dbReference type="Proteomes" id="UP000319852">
    <property type="component" value="Chromosome"/>
</dbReference>
<dbReference type="KEGG" id="amob:HG15A2_35810"/>
<name>A0A517MZF5_9BACT</name>
<evidence type="ECO:0000256" key="1">
    <source>
        <dbReference type="ARBA" id="ARBA00008791"/>
    </source>
</evidence>
<dbReference type="CDD" id="cd00293">
    <property type="entry name" value="USP-like"/>
    <property type="match status" value="1"/>
</dbReference>
<dbReference type="Pfam" id="PF00582">
    <property type="entry name" value="Usp"/>
    <property type="match status" value="1"/>
</dbReference>
<comment type="similarity">
    <text evidence="1">Belongs to the universal stress protein A family.</text>
</comment>
<keyword evidence="4" id="KW-1185">Reference proteome</keyword>
<accession>A0A517MZF5</accession>
<feature type="domain" description="UspA" evidence="2">
    <location>
        <begin position="7"/>
        <end position="138"/>
    </location>
</feature>
<evidence type="ECO:0000313" key="4">
    <source>
        <dbReference type="Proteomes" id="UP000319852"/>
    </source>
</evidence>
<sequence>MNWFEGKKLLVPIDFSENSHRALDTALGMGTDVCAVNVGVNLSVTSPESVWGALTEQSQREHIKEAFWKNFADERYRGIDFRVSFGDPGYEIASLAEEIGADVIVMPSHGRTGIKRILLGSVAERVLRLAHCPVLVLRH</sequence>
<dbReference type="InterPro" id="IPR014729">
    <property type="entry name" value="Rossmann-like_a/b/a_fold"/>
</dbReference>
<dbReference type="PRINTS" id="PR01438">
    <property type="entry name" value="UNVRSLSTRESS"/>
</dbReference>
<reference evidence="3 4" key="1">
    <citation type="submission" date="2019-02" db="EMBL/GenBank/DDBJ databases">
        <title>Deep-cultivation of Planctomycetes and their phenomic and genomic characterization uncovers novel biology.</title>
        <authorList>
            <person name="Wiegand S."/>
            <person name="Jogler M."/>
            <person name="Boedeker C."/>
            <person name="Pinto D."/>
            <person name="Vollmers J."/>
            <person name="Rivas-Marin E."/>
            <person name="Kohn T."/>
            <person name="Peeters S.H."/>
            <person name="Heuer A."/>
            <person name="Rast P."/>
            <person name="Oberbeckmann S."/>
            <person name="Bunk B."/>
            <person name="Jeske O."/>
            <person name="Meyerdierks A."/>
            <person name="Storesund J.E."/>
            <person name="Kallscheuer N."/>
            <person name="Luecker S."/>
            <person name="Lage O.M."/>
            <person name="Pohl T."/>
            <person name="Merkel B.J."/>
            <person name="Hornburger P."/>
            <person name="Mueller R.-W."/>
            <person name="Bruemmer F."/>
            <person name="Labrenz M."/>
            <person name="Spormann A.M."/>
            <person name="Op den Camp H."/>
            <person name="Overmann J."/>
            <person name="Amann R."/>
            <person name="Jetten M.S.M."/>
            <person name="Mascher T."/>
            <person name="Medema M.H."/>
            <person name="Devos D.P."/>
            <person name="Kaster A.-K."/>
            <person name="Ovreas L."/>
            <person name="Rohde M."/>
            <person name="Galperin M.Y."/>
            <person name="Jogler C."/>
        </authorList>
    </citation>
    <scope>NUCLEOTIDE SEQUENCE [LARGE SCALE GENOMIC DNA]</scope>
    <source>
        <strain evidence="3 4">HG15A2</strain>
    </source>
</reference>
<dbReference type="Gene3D" id="3.40.50.620">
    <property type="entry name" value="HUPs"/>
    <property type="match status" value="1"/>
</dbReference>
<dbReference type="PANTHER" id="PTHR46268:SF6">
    <property type="entry name" value="UNIVERSAL STRESS PROTEIN UP12"/>
    <property type="match status" value="1"/>
</dbReference>
<dbReference type="InterPro" id="IPR006016">
    <property type="entry name" value="UspA"/>
</dbReference>
<proteinExistence type="inferred from homology"/>
<dbReference type="SUPFAM" id="SSF52402">
    <property type="entry name" value="Adenine nucleotide alpha hydrolases-like"/>
    <property type="match status" value="1"/>
</dbReference>
<dbReference type="InterPro" id="IPR006015">
    <property type="entry name" value="Universal_stress_UspA"/>
</dbReference>
<protein>
    <submittedName>
        <fullName evidence="3">Universal stress protein</fullName>
    </submittedName>
</protein>
<organism evidence="3 4">
    <name type="scientific">Adhaeretor mobilis</name>
    <dbReference type="NCBI Taxonomy" id="1930276"/>
    <lineage>
        <taxon>Bacteria</taxon>
        <taxon>Pseudomonadati</taxon>
        <taxon>Planctomycetota</taxon>
        <taxon>Planctomycetia</taxon>
        <taxon>Pirellulales</taxon>
        <taxon>Lacipirellulaceae</taxon>
        <taxon>Adhaeretor</taxon>
    </lineage>
</organism>
<dbReference type="EMBL" id="CP036263">
    <property type="protein sequence ID" value="QDT00245.1"/>
    <property type="molecule type" value="Genomic_DNA"/>
</dbReference>
<evidence type="ECO:0000259" key="2">
    <source>
        <dbReference type="Pfam" id="PF00582"/>
    </source>
</evidence>
<dbReference type="AlphaFoldDB" id="A0A517MZF5"/>
<gene>
    <name evidence="3" type="ORF">HG15A2_35810</name>
</gene>
<evidence type="ECO:0000313" key="3">
    <source>
        <dbReference type="EMBL" id="QDT00245.1"/>
    </source>
</evidence>
<dbReference type="RefSeq" id="WP_145061618.1">
    <property type="nucleotide sequence ID" value="NZ_CP036263.1"/>
</dbReference>